<dbReference type="AlphaFoldDB" id="A0A9Q6Z6S6"/>
<dbReference type="OrthoDB" id="1344350at2"/>
<evidence type="ECO:0000313" key="2">
    <source>
        <dbReference type="Proteomes" id="UP000596202"/>
    </source>
</evidence>
<organism evidence="1 2">
    <name type="scientific">Myroides odoratus</name>
    <name type="common">Flavobacterium odoratum</name>
    <dbReference type="NCBI Taxonomy" id="256"/>
    <lineage>
        <taxon>Bacteria</taxon>
        <taxon>Pseudomonadati</taxon>
        <taxon>Bacteroidota</taxon>
        <taxon>Flavobacteriia</taxon>
        <taxon>Flavobacteriales</taxon>
        <taxon>Flavobacteriaceae</taxon>
        <taxon>Myroides</taxon>
    </lineage>
</organism>
<dbReference type="GeneID" id="93527985"/>
<dbReference type="RefSeq" id="WP_002985444.1">
    <property type="nucleotide sequence ID" value="NZ_CP068108.1"/>
</dbReference>
<dbReference type="Proteomes" id="UP000596202">
    <property type="component" value="Chromosome"/>
</dbReference>
<sequence length="209" mass="24871">MRNKIILDQLRAKEKQMEQLVCNSIERTGNSVQKEFYQQWKNHNREEAVETMFYELRQNVADYWLNEKYTKDSTAAFNLLYLEQDGLYGGEFTSFAIDFRYPSKKLPQFEVMDDRFHYIENRNNLPACVIPLLDVLTQEIQGKEYDFEEWDDVMDLYNLFETTAYIDTHQTFLLAHQEDLFQSLPIQKPFYVAVGEHDAGAPQLIYVME</sequence>
<accession>A0A9Q6Z6S6</accession>
<proteinExistence type="predicted"/>
<evidence type="ECO:0000313" key="1">
    <source>
        <dbReference type="EMBL" id="QQT98557.1"/>
    </source>
</evidence>
<protein>
    <submittedName>
        <fullName evidence="1">Uncharacterized protein</fullName>
    </submittedName>
</protein>
<gene>
    <name evidence="1" type="ORF">I6I88_09980</name>
</gene>
<dbReference type="EMBL" id="CP068108">
    <property type="protein sequence ID" value="QQT98557.1"/>
    <property type="molecule type" value="Genomic_DNA"/>
</dbReference>
<reference evidence="1 2" key="1">
    <citation type="submission" date="2021-01" db="EMBL/GenBank/DDBJ databases">
        <title>FDA dAtabase for Regulatory Grade micrObial Sequences (FDA-ARGOS): Supporting development and validation of Infectious Disease Dx tests.</title>
        <authorList>
            <person name="Sproer C."/>
            <person name="Gronow S."/>
            <person name="Severitt S."/>
            <person name="Schroder I."/>
            <person name="Tallon L."/>
            <person name="Sadzewicz L."/>
            <person name="Zhao X."/>
            <person name="Boylan J."/>
            <person name="Ott S."/>
            <person name="Bowen H."/>
            <person name="Vavikolanu K."/>
            <person name="Mehta A."/>
            <person name="Aluvathingal J."/>
            <person name="Nadendla S."/>
            <person name="Lowell S."/>
            <person name="Myers T."/>
            <person name="Yan Y."/>
            <person name="Sichtig H."/>
        </authorList>
    </citation>
    <scope>NUCLEOTIDE SEQUENCE [LARGE SCALE GENOMIC DNA]</scope>
    <source>
        <strain evidence="1 2">FDAARGOS_1131</strain>
    </source>
</reference>
<name>A0A9Q6Z6S6_MYROD</name>